<dbReference type="NCBIfam" id="NF001413">
    <property type="entry name" value="PRK00290.1"/>
    <property type="match status" value="1"/>
</dbReference>
<evidence type="ECO:0000256" key="8">
    <source>
        <dbReference type="RuleBase" id="RU003322"/>
    </source>
</evidence>
<evidence type="ECO:0000313" key="11">
    <source>
        <dbReference type="Proteomes" id="UP000625574"/>
    </source>
</evidence>
<keyword evidence="4 7" id="KW-0067">ATP-binding</keyword>
<gene>
    <name evidence="7 10" type="primary">dnaK</name>
    <name evidence="10" type="ORF">JDV76_09990</name>
</gene>
<evidence type="ECO:0000256" key="9">
    <source>
        <dbReference type="SAM" id="Coils"/>
    </source>
</evidence>
<dbReference type="PROSITE" id="PS00297">
    <property type="entry name" value="HSP70_1"/>
    <property type="match status" value="1"/>
</dbReference>
<keyword evidence="6 7" id="KW-0143">Chaperone</keyword>
<dbReference type="InterPro" id="IPR029048">
    <property type="entry name" value="HSP70_C_sf"/>
</dbReference>
<dbReference type="NCBIfam" id="TIGR02350">
    <property type="entry name" value="prok_dnaK"/>
    <property type="match status" value="1"/>
</dbReference>
<dbReference type="Gene3D" id="2.60.34.10">
    <property type="entry name" value="Substrate Binding Domain Of DNAk, Chain A, domain 1"/>
    <property type="match status" value="1"/>
</dbReference>
<evidence type="ECO:0000256" key="1">
    <source>
        <dbReference type="ARBA" id="ARBA00007381"/>
    </source>
</evidence>
<dbReference type="PRINTS" id="PR00301">
    <property type="entry name" value="HEATSHOCK70"/>
</dbReference>
<comment type="induction">
    <text evidence="7">By stress conditions e.g. heat shock.</text>
</comment>
<evidence type="ECO:0000256" key="2">
    <source>
        <dbReference type="ARBA" id="ARBA00022553"/>
    </source>
</evidence>
<evidence type="ECO:0000256" key="4">
    <source>
        <dbReference type="ARBA" id="ARBA00022840"/>
    </source>
</evidence>
<dbReference type="Gene3D" id="1.20.1270.10">
    <property type="match status" value="1"/>
</dbReference>
<dbReference type="Pfam" id="PF00012">
    <property type="entry name" value="HSP70"/>
    <property type="match status" value="2"/>
</dbReference>
<dbReference type="PANTHER" id="PTHR19375">
    <property type="entry name" value="HEAT SHOCK PROTEIN 70KDA"/>
    <property type="match status" value="1"/>
</dbReference>
<dbReference type="InterPro" id="IPR029047">
    <property type="entry name" value="HSP70_peptide-bd_sf"/>
</dbReference>
<dbReference type="HAMAP" id="MF_00332">
    <property type="entry name" value="DnaK"/>
    <property type="match status" value="1"/>
</dbReference>
<evidence type="ECO:0000313" key="10">
    <source>
        <dbReference type="EMBL" id="MBI9001292.1"/>
    </source>
</evidence>
<evidence type="ECO:0000256" key="6">
    <source>
        <dbReference type="ARBA" id="ARBA00023186"/>
    </source>
</evidence>
<feature type="modified residue" description="Phosphothreonine; by autocatalysis" evidence="7">
    <location>
        <position position="175"/>
    </location>
</feature>
<dbReference type="Proteomes" id="UP000625574">
    <property type="component" value="Unassembled WGS sequence"/>
</dbReference>
<comment type="caution">
    <text evidence="10">The sequence shown here is derived from an EMBL/GenBank/DDBJ whole genome shotgun (WGS) entry which is preliminary data.</text>
</comment>
<dbReference type="PROSITE" id="PS00329">
    <property type="entry name" value="HSP70_2"/>
    <property type="match status" value="1"/>
</dbReference>
<proteinExistence type="evidence at transcript level"/>
<name>A0ABS0VX05_9CORY</name>
<dbReference type="EMBL" id="JAEIOT010000011">
    <property type="protein sequence ID" value="MBI9001292.1"/>
    <property type="molecule type" value="Genomic_DNA"/>
</dbReference>
<dbReference type="PROSITE" id="PS01036">
    <property type="entry name" value="HSP70_3"/>
    <property type="match status" value="1"/>
</dbReference>
<dbReference type="Gene3D" id="3.30.420.40">
    <property type="match status" value="3"/>
</dbReference>
<dbReference type="InterPro" id="IPR012725">
    <property type="entry name" value="Chaperone_DnaK"/>
</dbReference>
<feature type="coiled-coil region" evidence="9">
    <location>
        <begin position="224"/>
        <end position="251"/>
    </location>
</feature>
<dbReference type="SUPFAM" id="SSF100934">
    <property type="entry name" value="Heat shock protein 70kD (HSP70), C-terminal subdomain"/>
    <property type="match status" value="1"/>
</dbReference>
<reference evidence="10 11" key="1">
    <citation type="submission" date="2020-12" db="EMBL/GenBank/DDBJ databases">
        <title>Genome public.</title>
        <authorList>
            <person name="Sun Q."/>
        </authorList>
    </citation>
    <scope>NUCLEOTIDE SEQUENCE [LARGE SCALE GENOMIC DNA]</scope>
    <source>
        <strain evidence="10 11">CCM 8864</strain>
    </source>
</reference>
<organism evidence="10 11">
    <name type="scientific">Corynebacterium marambiense</name>
    <dbReference type="NCBI Taxonomy" id="2765364"/>
    <lineage>
        <taxon>Bacteria</taxon>
        <taxon>Bacillati</taxon>
        <taxon>Actinomycetota</taxon>
        <taxon>Actinomycetes</taxon>
        <taxon>Mycobacteriales</taxon>
        <taxon>Corynebacteriaceae</taxon>
        <taxon>Corynebacterium</taxon>
    </lineage>
</organism>
<dbReference type="RefSeq" id="WP_198736747.1">
    <property type="nucleotide sequence ID" value="NZ_JAEIOT010000011.1"/>
</dbReference>
<dbReference type="SUPFAM" id="SSF100920">
    <property type="entry name" value="Heat shock protein 70kD (HSP70), peptide-binding domain"/>
    <property type="match status" value="1"/>
</dbReference>
<keyword evidence="5 7" id="KW-0346">Stress response</keyword>
<accession>A0ABS0VX05</accession>
<evidence type="ECO:0000256" key="3">
    <source>
        <dbReference type="ARBA" id="ARBA00022741"/>
    </source>
</evidence>
<dbReference type="Gene3D" id="3.90.640.10">
    <property type="entry name" value="Actin, Chain A, domain 4"/>
    <property type="match status" value="1"/>
</dbReference>
<keyword evidence="11" id="KW-1185">Reference proteome</keyword>
<keyword evidence="9" id="KW-0175">Coiled coil</keyword>
<dbReference type="CDD" id="cd10234">
    <property type="entry name" value="ASKHA_NBD_HSP70_DnaK-like"/>
    <property type="match status" value="1"/>
</dbReference>
<dbReference type="InterPro" id="IPR013126">
    <property type="entry name" value="Hsp_70_fam"/>
</dbReference>
<dbReference type="SUPFAM" id="SSF53067">
    <property type="entry name" value="Actin-like ATPase domain"/>
    <property type="match status" value="2"/>
</dbReference>
<evidence type="ECO:0000256" key="5">
    <source>
        <dbReference type="ARBA" id="ARBA00023016"/>
    </source>
</evidence>
<protein>
    <recommendedName>
        <fullName evidence="7">Chaperone protein DnaK</fullName>
    </recommendedName>
    <alternativeName>
        <fullName evidence="7">HSP70</fullName>
    </alternativeName>
    <alternativeName>
        <fullName evidence="7">Heat shock 70 kDa protein</fullName>
    </alternativeName>
    <alternativeName>
        <fullName evidence="7">Heat shock protein 70</fullName>
    </alternativeName>
</protein>
<sequence length="611" mass="65960">MGRAVGIDLGTTNSVVSVLEGGDPTVIANAEGSRTTPSVVAFAKNGEVLVGQSAKNQAVTNVDRTIRSVKRHIGEDWSVDIDDKSYTPQEISARILMKLKRDAEAYLGEDVTDAVITVPAYFEDAQRQATKEAGQIAGLNVLRIVNEPTAAALAYGLEKGDKEQTILVFDLGGGTFDVSLLEIGDGVVEVQATSGDNDLGGDDWDQRIVDWLVEKFKSAHGIDLTKDKMALQRLREAAEKAKIELSSSQQASINLPYITVDSEKNPLFLDETLSRTEFQRITSDLLDRTKKPFNQVIKDADISINDVDHVVLVGGSTRMPAVVDLVKELTGGREPNKGVNPDEVVAVGAALQAGVLRGEVKDVLLLDVTPLSLGIETKGGVMTTLIERNTTIPAKKSMTFTTAEDNQPEVGIQIYQGERQIAAHNKLLGSFQLAGIAPAPRGVPQIEVTFDIDANGIVHVTAKDKGTGKENTIKIQDGSGLSQEEIDRMIKDAEAHAEEDKKRREEQEVRNSAESMVYQTRKFMEDSSDKIGEDTKEEVEAAAKEVEEALKGEDIEAIKTAVEKLSTESQEMGKAIYEAEAAAGATQADAGNADSDVVDAEVVDDDNEEKK</sequence>
<comment type="function">
    <text evidence="7">Acts as a chaperone.</text>
</comment>
<comment type="similarity">
    <text evidence="1 7 8">Belongs to the heat shock protein 70 family.</text>
</comment>
<evidence type="ECO:0000256" key="7">
    <source>
        <dbReference type="HAMAP-Rule" id="MF_00332"/>
    </source>
</evidence>
<keyword evidence="2 7" id="KW-0597">Phosphoprotein</keyword>
<dbReference type="InterPro" id="IPR043129">
    <property type="entry name" value="ATPase_NBD"/>
</dbReference>
<keyword evidence="3 7" id="KW-0547">Nucleotide-binding</keyword>
<dbReference type="InterPro" id="IPR018181">
    <property type="entry name" value="Heat_shock_70_CS"/>
</dbReference>